<evidence type="ECO:0000256" key="4">
    <source>
        <dbReference type="ARBA" id="ARBA00032875"/>
    </source>
</evidence>
<dbReference type="PANTHER" id="PTHR43201">
    <property type="entry name" value="ACYL-COA SYNTHETASE"/>
    <property type="match status" value="1"/>
</dbReference>
<gene>
    <name evidence="7" type="ORF">Q4528_03600</name>
</gene>
<dbReference type="Gene3D" id="3.40.50.12780">
    <property type="entry name" value="N-terminal domain of ligase-like"/>
    <property type="match status" value="1"/>
</dbReference>
<dbReference type="Pfam" id="PF00501">
    <property type="entry name" value="AMP-binding"/>
    <property type="match status" value="1"/>
</dbReference>
<evidence type="ECO:0000256" key="1">
    <source>
        <dbReference type="ARBA" id="ARBA00006432"/>
    </source>
</evidence>
<comment type="caution">
    <text evidence="7">The sequence shown here is derived from an EMBL/GenBank/DDBJ whole genome shotgun (WGS) entry which is preliminary data.</text>
</comment>
<dbReference type="InterPro" id="IPR020845">
    <property type="entry name" value="AMP-binding_CS"/>
</dbReference>
<keyword evidence="8" id="KW-1185">Reference proteome</keyword>
<reference evidence="7" key="1">
    <citation type="submission" date="2023-07" db="EMBL/GenBank/DDBJ databases">
        <title>Genome content predicts the carbon catabolic preferences of heterotrophic bacteria.</title>
        <authorList>
            <person name="Gralka M."/>
        </authorList>
    </citation>
    <scope>NUCLEOTIDE SEQUENCE</scope>
    <source>
        <strain evidence="7">E2R20</strain>
    </source>
</reference>
<dbReference type="Pfam" id="PF13193">
    <property type="entry name" value="AMP-binding_C"/>
    <property type="match status" value="1"/>
</dbReference>
<dbReference type="InterPro" id="IPR025110">
    <property type="entry name" value="AMP-bd_C"/>
</dbReference>
<evidence type="ECO:0000256" key="2">
    <source>
        <dbReference type="ARBA" id="ARBA00017625"/>
    </source>
</evidence>
<protein>
    <recommendedName>
        <fullName evidence="2">Putative long chain fatty acid-CoA ligase VraA</fullName>
    </recommendedName>
    <alternativeName>
        <fullName evidence="4">Acyl-CoA synthetase</fullName>
    </alternativeName>
</protein>
<dbReference type="PROSITE" id="PS00455">
    <property type="entry name" value="AMP_BINDING"/>
    <property type="match status" value="1"/>
</dbReference>
<dbReference type="GO" id="GO:0031956">
    <property type="term" value="F:medium-chain fatty acid-CoA ligase activity"/>
    <property type="evidence" value="ECO:0007669"/>
    <property type="project" value="TreeGrafter"/>
</dbReference>
<evidence type="ECO:0000259" key="5">
    <source>
        <dbReference type="Pfam" id="PF00501"/>
    </source>
</evidence>
<dbReference type="InterPro" id="IPR000873">
    <property type="entry name" value="AMP-dep_synth/lig_dom"/>
</dbReference>
<name>A0AAW7YPQ2_9STAP</name>
<evidence type="ECO:0000259" key="6">
    <source>
        <dbReference type="Pfam" id="PF13193"/>
    </source>
</evidence>
<dbReference type="Proteomes" id="UP001170310">
    <property type="component" value="Unassembled WGS sequence"/>
</dbReference>
<dbReference type="SUPFAM" id="SSF56801">
    <property type="entry name" value="Acetyl-CoA synthetase-like"/>
    <property type="match status" value="1"/>
</dbReference>
<evidence type="ECO:0000313" key="8">
    <source>
        <dbReference type="Proteomes" id="UP001170310"/>
    </source>
</evidence>
<dbReference type="AlphaFoldDB" id="A0AAW7YPQ2"/>
<keyword evidence="3" id="KW-0436">Ligase</keyword>
<accession>A0AAW7YPQ2</accession>
<proteinExistence type="inferred from homology"/>
<dbReference type="Gene3D" id="3.30.300.30">
    <property type="match status" value="1"/>
</dbReference>
<feature type="domain" description="AMP-dependent synthetase/ligase" evidence="5">
    <location>
        <begin position="117"/>
        <end position="320"/>
    </location>
</feature>
<evidence type="ECO:0000256" key="3">
    <source>
        <dbReference type="ARBA" id="ARBA00022598"/>
    </source>
</evidence>
<dbReference type="InterPro" id="IPR042099">
    <property type="entry name" value="ANL_N_sf"/>
</dbReference>
<dbReference type="PANTHER" id="PTHR43201:SF5">
    <property type="entry name" value="MEDIUM-CHAIN ACYL-COA LIGASE ACSF2, MITOCHONDRIAL"/>
    <property type="match status" value="1"/>
</dbReference>
<organism evidence="7 8">
    <name type="scientific">Staphylococcus pasteuri_A</name>
    <dbReference type="NCBI Taxonomy" id="3062664"/>
    <lineage>
        <taxon>Bacteria</taxon>
        <taxon>Bacillati</taxon>
        <taxon>Bacillota</taxon>
        <taxon>Bacilli</taxon>
        <taxon>Bacillales</taxon>
        <taxon>Staphylococcaceae</taxon>
        <taxon>Staphylococcus</taxon>
    </lineage>
</organism>
<dbReference type="EMBL" id="JAUOQO010000002">
    <property type="protein sequence ID" value="MDO6573238.1"/>
    <property type="molecule type" value="Genomic_DNA"/>
</dbReference>
<dbReference type="InterPro" id="IPR045851">
    <property type="entry name" value="AMP-bd_C_sf"/>
</dbReference>
<comment type="similarity">
    <text evidence="1">Belongs to the ATP-dependent AMP-binding enzyme family.</text>
</comment>
<feature type="domain" description="AMP-binding enzyme C-terminal" evidence="6">
    <location>
        <begin position="368"/>
        <end position="441"/>
    </location>
</feature>
<sequence length="457" mass="52397">MSELLRQLQQYAITKSDQPAVIIDDETVTYHEICLLINQNKKTMTSIPKGVRVALCHHNALKNIIDYLTLLSLDCVPCLLDSKWSLKMIRELMNTYHIPFHNMENEISKVSAVKLTSIKDNPTNILHIGFTSGTTGLPKAYYRNEPSWIVSFEQNEMLMQRQEKIFVAPGPLSHSLSLYACIYALYTGRTFIGQNHFNSIQLIDKLNTIQLPTAMFLVPTMLHQLLSNHDMPTCLSSIFSSGAKLNKHMFYKLKEQLSHVNLIEFFGTSEASFISYNLNQSAPESSVGKLFSNVDYQIKNKDEEGIGRLYVRSNMTFSGYVNDENELHDYQWISTGDYAHIDEKQCLYLRGRVGSRLIIGGKNVYPAKIESEVTKIHGINEAIVIGQQHDKFGEIAVLLYTGDIELDYRQLKTYLMNKIDRYEIPSKIKKVTKMSYTRSGKISRFEMEKRWNTGELK</sequence>
<dbReference type="RefSeq" id="WP_046466389.1">
    <property type="nucleotide sequence ID" value="NZ_JAUOQO010000002.1"/>
</dbReference>
<dbReference type="GO" id="GO:0006631">
    <property type="term" value="P:fatty acid metabolic process"/>
    <property type="evidence" value="ECO:0007669"/>
    <property type="project" value="TreeGrafter"/>
</dbReference>
<evidence type="ECO:0000313" key="7">
    <source>
        <dbReference type="EMBL" id="MDO6573238.1"/>
    </source>
</evidence>